<dbReference type="GO" id="GO:0006167">
    <property type="term" value="P:AMP biosynthetic process"/>
    <property type="evidence" value="ECO:0007669"/>
    <property type="project" value="TreeGrafter"/>
</dbReference>
<evidence type="ECO:0000256" key="1">
    <source>
        <dbReference type="ARBA" id="ARBA00005582"/>
    </source>
</evidence>
<dbReference type="RefSeq" id="WP_120059345.1">
    <property type="nucleotide sequence ID" value="NZ_QYRP01000002.1"/>
</dbReference>
<dbReference type="InterPro" id="IPR000086">
    <property type="entry name" value="NUDIX_hydrolase_dom"/>
</dbReference>
<evidence type="ECO:0000256" key="2">
    <source>
        <dbReference type="ARBA" id="ARBA00022801"/>
    </source>
</evidence>
<dbReference type="SMART" id="SM00855">
    <property type="entry name" value="PGAM"/>
    <property type="match status" value="1"/>
</dbReference>
<dbReference type="GO" id="GO:0004081">
    <property type="term" value="F:bis(5'-nucleosyl)-tetraphosphatase (asymmetrical) activity"/>
    <property type="evidence" value="ECO:0007669"/>
    <property type="project" value="TreeGrafter"/>
</dbReference>
<comment type="caution">
    <text evidence="5">The sequence shown here is derived from an EMBL/GenBank/DDBJ whole genome shotgun (WGS) entry which is preliminary data.</text>
</comment>
<reference evidence="6" key="1">
    <citation type="submission" date="2018-09" db="EMBL/GenBank/DDBJ databases">
        <authorList>
            <person name="Zhu H."/>
        </authorList>
    </citation>
    <scope>NUCLEOTIDE SEQUENCE [LARGE SCALE GENOMIC DNA]</scope>
    <source>
        <strain evidence="6">K1W22B-1</strain>
    </source>
</reference>
<keyword evidence="6" id="KW-1185">Reference proteome</keyword>
<dbReference type="PANTHER" id="PTHR21340">
    <property type="entry name" value="DIADENOSINE 5,5-P1,P4-TETRAPHOSPHATE PYROPHOSPHOHYDROLASE MUTT"/>
    <property type="match status" value="1"/>
</dbReference>
<evidence type="ECO:0000313" key="5">
    <source>
        <dbReference type="EMBL" id="RJS45445.1"/>
    </source>
</evidence>
<dbReference type="Pfam" id="PF00300">
    <property type="entry name" value="His_Phos_1"/>
    <property type="match status" value="1"/>
</dbReference>
<dbReference type="SUPFAM" id="SSF53254">
    <property type="entry name" value="Phosphoglycerate mutase-like"/>
    <property type="match status" value="1"/>
</dbReference>
<dbReference type="GO" id="GO:0006754">
    <property type="term" value="P:ATP biosynthetic process"/>
    <property type="evidence" value="ECO:0007669"/>
    <property type="project" value="TreeGrafter"/>
</dbReference>
<sequence>MSSTPPPRPAAHPVVAAGAVVLRKAPPAGTDPRVLEVLLVHRPKYDDWSFPKGKVDRGEHVVTAAVREVAEETGLAVRLGQPLDSQEYVISGGRLKVVHYWVARVLDSDDVSAYVANREIDQVRWVPVDEARELLSYKYDRATLKQAVKRRKRTTTVIVLRHAHARARSHWRTDDRFRPLLKLGTMQADRLVPLLAAYDATRLVTSSSLRCVATVVPYADACGRKVVTEDRLSEEDATTRGVTDLVEELVDADKRTVLCTHRPVLPAVFDVLGLEDPRLEPGEMVVVHLRRGEAVAVERHGVR</sequence>
<dbReference type="InterPro" id="IPR029033">
    <property type="entry name" value="His_PPase_superfam"/>
</dbReference>
<dbReference type="InterPro" id="IPR051325">
    <property type="entry name" value="Nudix_hydrolase_domain"/>
</dbReference>
<dbReference type="CDD" id="cd03673">
    <property type="entry name" value="NUDIX_Ap6A_hydrolase"/>
    <property type="match status" value="1"/>
</dbReference>
<evidence type="ECO:0000259" key="4">
    <source>
        <dbReference type="PROSITE" id="PS51462"/>
    </source>
</evidence>
<dbReference type="AlphaFoldDB" id="A0A3A5H7S0"/>
<dbReference type="InterPro" id="IPR015797">
    <property type="entry name" value="NUDIX_hydrolase-like_dom_sf"/>
</dbReference>
<evidence type="ECO:0000313" key="6">
    <source>
        <dbReference type="Proteomes" id="UP000276542"/>
    </source>
</evidence>
<dbReference type="EMBL" id="QYRP01000002">
    <property type="protein sequence ID" value="RJS45445.1"/>
    <property type="molecule type" value="Genomic_DNA"/>
</dbReference>
<proteinExistence type="inferred from homology"/>
<feature type="domain" description="Nudix hydrolase" evidence="4">
    <location>
        <begin position="12"/>
        <end position="148"/>
    </location>
</feature>
<accession>A0A3A5H7S0</accession>
<dbReference type="PANTHER" id="PTHR21340:SF0">
    <property type="entry name" value="BIS(5'-NUCLEOSYL)-TETRAPHOSPHATASE [ASYMMETRICAL]"/>
    <property type="match status" value="1"/>
</dbReference>
<comment type="similarity">
    <text evidence="1 3">Belongs to the Nudix hydrolase family.</text>
</comment>
<evidence type="ECO:0000256" key="3">
    <source>
        <dbReference type="RuleBase" id="RU003476"/>
    </source>
</evidence>
<keyword evidence="2 3" id="KW-0378">Hydrolase</keyword>
<dbReference type="OrthoDB" id="4287477at2"/>
<dbReference type="Proteomes" id="UP000276542">
    <property type="component" value="Unassembled WGS sequence"/>
</dbReference>
<dbReference type="PROSITE" id="PS00893">
    <property type="entry name" value="NUDIX_BOX"/>
    <property type="match status" value="1"/>
</dbReference>
<dbReference type="PROSITE" id="PS51462">
    <property type="entry name" value="NUDIX"/>
    <property type="match status" value="1"/>
</dbReference>
<organism evidence="5 6">
    <name type="scientific">Nocardioides cavernaquae</name>
    <dbReference type="NCBI Taxonomy" id="2321396"/>
    <lineage>
        <taxon>Bacteria</taxon>
        <taxon>Bacillati</taxon>
        <taxon>Actinomycetota</taxon>
        <taxon>Actinomycetes</taxon>
        <taxon>Propionibacteriales</taxon>
        <taxon>Nocardioidaceae</taxon>
        <taxon>Nocardioides</taxon>
    </lineage>
</organism>
<dbReference type="InterPro" id="IPR013078">
    <property type="entry name" value="His_Pase_superF_clade-1"/>
</dbReference>
<gene>
    <name evidence="5" type="ORF">D4739_03875</name>
</gene>
<dbReference type="InterPro" id="IPR020476">
    <property type="entry name" value="Nudix_hydrolase"/>
</dbReference>
<dbReference type="SUPFAM" id="SSF55811">
    <property type="entry name" value="Nudix"/>
    <property type="match status" value="1"/>
</dbReference>
<dbReference type="Gene3D" id="3.90.79.10">
    <property type="entry name" value="Nucleoside Triphosphate Pyrophosphohydrolase"/>
    <property type="match status" value="1"/>
</dbReference>
<dbReference type="PRINTS" id="PR00502">
    <property type="entry name" value="NUDIXFAMILY"/>
</dbReference>
<name>A0A3A5H7S0_9ACTN</name>
<dbReference type="Pfam" id="PF00293">
    <property type="entry name" value="NUDIX"/>
    <property type="match status" value="1"/>
</dbReference>
<protein>
    <submittedName>
        <fullName evidence="5">NUDIX hydrolase</fullName>
    </submittedName>
</protein>
<dbReference type="Gene3D" id="3.40.50.1240">
    <property type="entry name" value="Phosphoglycerate mutase-like"/>
    <property type="match status" value="1"/>
</dbReference>
<dbReference type="InterPro" id="IPR020084">
    <property type="entry name" value="NUDIX_hydrolase_CS"/>
</dbReference>